<dbReference type="Gene3D" id="3.30.1240.10">
    <property type="match status" value="1"/>
</dbReference>
<organism evidence="1 2">
    <name type="scientific">Streptococcus oriscaviae</name>
    <dbReference type="NCBI Taxonomy" id="2781599"/>
    <lineage>
        <taxon>Bacteria</taxon>
        <taxon>Bacillati</taxon>
        <taxon>Bacillota</taxon>
        <taxon>Bacilli</taxon>
        <taxon>Lactobacillales</taxon>
        <taxon>Streptococcaceae</taxon>
        <taxon>Streptococcus</taxon>
    </lineage>
</organism>
<proteinExistence type="predicted"/>
<dbReference type="Proteomes" id="UP000677616">
    <property type="component" value="Chromosome"/>
</dbReference>
<dbReference type="SUPFAM" id="SSF56784">
    <property type="entry name" value="HAD-like"/>
    <property type="match status" value="1"/>
</dbReference>
<dbReference type="Pfam" id="PF08282">
    <property type="entry name" value="Hydrolase_3"/>
    <property type="match status" value="1"/>
</dbReference>
<reference evidence="1 2" key="1">
    <citation type="submission" date="2021-04" db="EMBL/GenBank/DDBJ databases">
        <title>Complete genome sequence of a novel Streptococcus species.</title>
        <authorList>
            <person name="Teng J.L.L."/>
        </authorList>
    </citation>
    <scope>NUCLEOTIDE SEQUENCE [LARGE SCALE GENOMIC DNA]</scope>
    <source>
        <strain evidence="1 2">HKU75</strain>
    </source>
</reference>
<gene>
    <name evidence="1" type="ORF">INT76_03745</name>
</gene>
<sequence>MKFVFDLDGTLCFDRRTIDDEIMQVLLSAPRYGHDLVFATTRSYRDCLATLGPELSQKMVVGLNGGLVYENGQLIFERAIDEKAYQILVDWCKTYNLPFIVDESFDYSGQILEKMPFISRVDPLEKAQFLPLDAIKKPIKMVIYMGNHENLVEETLAQFAHEKSLEVFYDEGEKCIYLNPAETHKAKTLVEHVGNDVVVFGNDRNDIELFKESLYAVQVGDLSVLTEFADEQIKLVGDYQSAIAAKILEVFSLFRGK</sequence>
<dbReference type="InterPro" id="IPR036412">
    <property type="entry name" value="HAD-like_sf"/>
</dbReference>
<keyword evidence="2" id="KW-1185">Reference proteome</keyword>
<evidence type="ECO:0000313" key="1">
    <source>
        <dbReference type="EMBL" id="QUE55003.1"/>
    </source>
</evidence>
<dbReference type="PANTHER" id="PTHR10000:SF53">
    <property type="entry name" value="5-AMINO-6-(5-PHOSPHO-D-RIBITYLAMINO)URACIL PHOSPHATASE YBJI-RELATED"/>
    <property type="match status" value="1"/>
</dbReference>
<name>A0ABX7YME3_9STRE</name>
<accession>A0ABX7YME3</accession>
<keyword evidence="1" id="KW-0378">Hydrolase</keyword>
<dbReference type="Gene3D" id="3.40.50.1000">
    <property type="entry name" value="HAD superfamily/HAD-like"/>
    <property type="match status" value="1"/>
</dbReference>
<dbReference type="PANTHER" id="PTHR10000">
    <property type="entry name" value="PHOSPHOSERINE PHOSPHATASE"/>
    <property type="match status" value="1"/>
</dbReference>
<dbReference type="InterPro" id="IPR023214">
    <property type="entry name" value="HAD_sf"/>
</dbReference>
<dbReference type="RefSeq" id="WP_212572333.1">
    <property type="nucleotide sequence ID" value="NZ_CP073084.1"/>
</dbReference>
<dbReference type="EMBL" id="CP073084">
    <property type="protein sequence ID" value="QUE55003.1"/>
    <property type="molecule type" value="Genomic_DNA"/>
</dbReference>
<dbReference type="GO" id="GO:0016787">
    <property type="term" value="F:hydrolase activity"/>
    <property type="evidence" value="ECO:0007669"/>
    <property type="project" value="UniProtKB-KW"/>
</dbReference>
<protein>
    <submittedName>
        <fullName evidence="1">HAD hydrolase family protein</fullName>
    </submittedName>
</protein>
<evidence type="ECO:0000313" key="2">
    <source>
        <dbReference type="Proteomes" id="UP000677616"/>
    </source>
</evidence>